<evidence type="ECO:0008006" key="3">
    <source>
        <dbReference type="Google" id="ProtNLM"/>
    </source>
</evidence>
<protein>
    <recommendedName>
        <fullName evidence="3">Transposase</fullName>
    </recommendedName>
</protein>
<evidence type="ECO:0000313" key="2">
    <source>
        <dbReference type="Proteomes" id="UP000234778"/>
    </source>
</evidence>
<dbReference type="AlphaFoldDB" id="A0A2I1KU27"/>
<comment type="caution">
    <text evidence="1">The sequence shown here is derived from an EMBL/GenBank/DDBJ whole genome shotgun (WGS) entry which is preliminary data.</text>
</comment>
<dbReference type="Proteomes" id="UP000234778">
    <property type="component" value="Unassembled WGS sequence"/>
</dbReference>
<gene>
    <name evidence="1" type="ORF">CYJ26_03075</name>
</gene>
<proteinExistence type="predicted"/>
<organism evidence="1 2">
    <name type="scientific">Actinomyces urogenitalis</name>
    <dbReference type="NCBI Taxonomy" id="103621"/>
    <lineage>
        <taxon>Bacteria</taxon>
        <taxon>Bacillati</taxon>
        <taxon>Actinomycetota</taxon>
        <taxon>Actinomycetes</taxon>
        <taxon>Actinomycetales</taxon>
        <taxon>Actinomycetaceae</taxon>
        <taxon>Actinomyces</taxon>
    </lineage>
</organism>
<dbReference type="GeneID" id="99613916"/>
<dbReference type="GO" id="GO:0004803">
    <property type="term" value="F:transposase activity"/>
    <property type="evidence" value="ECO:0007669"/>
    <property type="project" value="InterPro"/>
</dbReference>
<accession>A0A2I1KU27</accession>
<dbReference type="GO" id="GO:0006313">
    <property type="term" value="P:DNA transposition"/>
    <property type="evidence" value="ECO:0007669"/>
    <property type="project" value="InterPro"/>
</dbReference>
<reference evidence="1 2" key="1">
    <citation type="submission" date="2017-12" db="EMBL/GenBank/DDBJ databases">
        <title>Phylogenetic diversity of female urinary microbiome.</title>
        <authorList>
            <person name="Thomas-White K."/>
            <person name="Wolfe A.J."/>
        </authorList>
    </citation>
    <scope>NUCLEOTIDE SEQUENCE [LARGE SCALE GENOMIC DNA]</scope>
    <source>
        <strain evidence="1 2">UMB0319</strain>
    </source>
</reference>
<dbReference type="SUPFAM" id="SSF46689">
    <property type="entry name" value="Homeodomain-like"/>
    <property type="match status" value="1"/>
</dbReference>
<dbReference type="InterPro" id="IPR002514">
    <property type="entry name" value="Transposase_8"/>
</dbReference>
<dbReference type="GO" id="GO:0003677">
    <property type="term" value="F:DNA binding"/>
    <property type="evidence" value="ECO:0007669"/>
    <property type="project" value="InterPro"/>
</dbReference>
<dbReference type="EMBL" id="PKHA01000002">
    <property type="protein sequence ID" value="PKY99133.1"/>
    <property type="molecule type" value="Genomic_DNA"/>
</dbReference>
<name>A0A2I1KU27_9ACTO</name>
<dbReference type="RefSeq" id="WP_101637928.1">
    <property type="nucleotide sequence ID" value="NZ_JADNGB010000003.1"/>
</dbReference>
<dbReference type="Gene3D" id="1.10.10.60">
    <property type="entry name" value="Homeodomain-like"/>
    <property type="match status" value="1"/>
</dbReference>
<evidence type="ECO:0000313" key="1">
    <source>
        <dbReference type="EMBL" id="PKY99133.1"/>
    </source>
</evidence>
<dbReference type="Pfam" id="PF01527">
    <property type="entry name" value="HTH_Tnp_1"/>
    <property type="match status" value="1"/>
</dbReference>
<dbReference type="InterPro" id="IPR009057">
    <property type="entry name" value="Homeodomain-like_sf"/>
</dbReference>
<sequence length="126" mass="13778">MGLFSVCWHFVLWACGSVGGKCLVGQRRGFTSEYRRDVAGQVIGTGCTIASVARDLGLGEQMVGRWVKAERERREAGAAGVPGPRELAAENVRLRRRVRELEMENEFLGKASALDASRRQQLGGSI</sequence>